<dbReference type="GO" id="GO:1990404">
    <property type="term" value="F:NAD+-protein mono-ADP-ribosyltransferase activity"/>
    <property type="evidence" value="ECO:0007669"/>
    <property type="project" value="TreeGrafter"/>
</dbReference>
<dbReference type="SUPFAM" id="SSF56399">
    <property type="entry name" value="ADP-ribosylation"/>
    <property type="match status" value="1"/>
</dbReference>
<reference evidence="1" key="1">
    <citation type="journal article" date="2023" name="IScience">
        <title>Live-bearing cockroach genome reveals convergent evolutionary mechanisms linked to viviparity in insects and beyond.</title>
        <authorList>
            <person name="Fouks B."/>
            <person name="Harrison M.C."/>
            <person name="Mikhailova A.A."/>
            <person name="Marchal E."/>
            <person name="English S."/>
            <person name="Carruthers M."/>
            <person name="Jennings E.C."/>
            <person name="Chiamaka E.L."/>
            <person name="Frigard R.A."/>
            <person name="Pippel M."/>
            <person name="Attardo G.M."/>
            <person name="Benoit J.B."/>
            <person name="Bornberg-Bauer E."/>
            <person name="Tobe S.S."/>
        </authorList>
    </citation>
    <scope>NUCLEOTIDE SEQUENCE</scope>
    <source>
        <strain evidence="1">Stay&amp;Tobe</strain>
    </source>
</reference>
<dbReference type="Proteomes" id="UP001233999">
    <property type="component" value="Unassembled WGS sequence"/>
</dbReference>
<gene>
    <name evidence="1" type="ORF">L9F63_022796</name>
</gene>
<proteinExistence type="predicted"/>
<dbReference type="PANTHER" id="PTHR45740">
    <property type="entry name" value="POLY [ADP-RIBOSE] POLYMERASE"/>
    <property type="match status" value="1"/>
</dbReference>
<reference evidence="1" key="2">
    <citation type="submission" date="2023-05" db="EMBL/GenBank/DDBJ databases">
        <authorList>
            <person name="Fouks B."/>
        </authorList>
    </citation>
    <scope>NUCLEOTIDE SEQUENCE</scope>
    <source>
        <strain evidence="1">Stay&amp;Tobe</strain>
        <tissue evidence="1">Testes</tissue>
    </source>
</reference>
<keyword evidence="2" id="KW-1185">Reference proteome</keyword>
<dbReference type="AlphaFoldDB" id="A0AAD8EAN4"/>
<organism evidence="1 2">
    <name type="scientific">Diploptera punctata</name>
    <name type="common">Pacific beetle cockroach</name>
    <dbReference type="NCBI Taxonomy" id="6984"/>
    <lineage>
        <taxon>Eukaryota</taxon>
        <taxon>Metazoa</taxon>
        <taxon>Ecdysozoa</taxon>
        <taxon>Arthropoda</taxon>
        <taxon>Hexapoda</taxon>
        <taxon>Insecta</taxon>
        <taxon>Pterygota</taxon>
        <taxon>Neoptera</taxon>
        <taxon>Polyneoptera</taxon>
        <taxon>Dictyoptera</taxon>
        <taxon>Blattodea</taxon>
        <taxon>Blaberoidea</taxon>
        <taxon>Blaberidae</taxon>
        <taxon>Diplopterinae</taxon>
        <taxon>Diploptera</taxon>
    </lineage>
</organism>
<sequence>MYGARNVEEKILFRGTFAKFIDKNCENNFNWRIYTVSKHNKYGEGFTLSPISYISNFSADKEATNKAMFLVRVLVSKVTDASENMEIPPLLNDRNLSNVLRFDTTKKKRWQDDSEVC</sequence>
<evidence type="ECO:0000313" key="1">
    <source>
        <dbReference type="EMBL" id="KAJ9582837.1"/>
    </source>
</evidence>
<dbReference type="Gene3D" id="3.90.228.10">
    <property type="match status" value="1"/>
</dbReference>
<dbReference type="GO" id="GO:0005634">
    <property type="term" value="C:nucleus"/>
    <property type="evidence" value="ECO:0007669"/>
    <property type="project" value="TreeGrafter"/>
</dbReference>
<dbReference type="InterPro" id="IPR051712">
    <property type="entry name" value="ARTD-AVP"/>
</dbReference>
<dbReference type="PANTHER" id="PTHR45740:SF13">
    <property type="entry name" value="POLY (ADP-RIBOSE) POLYMERASE FAMILY, MEMBER 12B"/>
    <property type="match status" value="1"/>
</dbReference>
<evidence type="ECO:0000313" key="2">
    <source>
        <dbReference type="Proteomes" id="UP001233999"/>
    </source>
</evidence>
<comment type="caution">
    <text evidence="1">The sequence shown here is derived from an EMBL/GenBank/DDBJ whole genome shotgun (WGS) entry which is preliminary data.</text>
</comment>
<dbReference type="GO" id="GO:0003950">
    <property type="term" value="F:NAD+ poly-ADP-ribosyltransferase activity"/>
    <property type="evidence" value="ECO:0007669"/>
    <property type="project" value="TreeGrafter"/>
</dbReference>
<name>A0AAD8EAN4_DIPPU</name>
<dbReference type="EMBL" id="JASPKZ010007730">
    <property type="protein sequence ID" value="KAJ9582837.1"/>
    <property type="molecule type" value="Genomic_DNA"/>
</dbReference>
<accession>A0AAD8EAN4</accession>
<protein>
    <submittedName>
        <fullName evidence="1">Uncharacterized protein</fullName>
    </submittedName>
</protein>